<accession>A0A6P3VZN2</accession>
<keyword evidence="6" id="KW-1185">Reference proteome</keyword>
<dbReference type="AlphaFoldDB" id="A0A6P3VZN2"/>
<feature type="region of interest" description="Disordered" evidence="3">
    <location>
        <begin position="636"/>
        <end position="683"/>
    </location>
</feature>
<evidence type="ECO:0000256" key="1">
    <source>
        <dbReference type="ARBA" id="ARBA00022553"/>
    </source>
</evidence>
<evidence type="ECO:0000313" key="6">
    <source>
        <dbReference type="Proteomes" id="UP000515152"/>
    </source>
</evidence>
<feature type="compositionally biased region" description="Polar residues" evidence="3">
    <location>
        <begin position="25"/>
        <end position="35"/>
    </location>
</feature>
<dbReference type="PANTHER" id="PTHR10614:SF2">
    <property type="entry name" value="INSULIN RECEPTOR SUBSTRATE 4"/>
    <property type="match status" value="1"/>
</dbReference>
<feature type="compositionally biased region" description="Basic and acidic residues" evidence="3">
    <location>
        <begin position="666"/>
        <end position="676"/>
    </location>
</feature>
<evidence type="ECO:0000256" key="3">
    <source>
        <dbReference type="SAM" id="MobiDB-lite"/>
    </source>
</evidence>
<feature type="domain" description="IRS-type PTB" evidence="5">
    <location>
        <begin position="275"/>
        <end position="379"/>
    </location>
</feature>
<dbReference type="SMART" id="SM01244">
    <property type="entry name" value="IRS"/>
    <property type="match status" value="1"/>
</dbReference>
<dbReference type="GeneID" id="105902399"/>
<dbReference type="PROSITE" id="PS51064">
    <property type="entry name" value="IRS_PTB"/>
    <property type="match status" value="1"/>
</dbReference>
<sequence length="1110" mass="120967">MEDLLNYRKSGDMLTLEAQSRGVTVKTASTTTNGESAAEPPSLSSVNISSSRFPLHLTASTHQGLQPRRQHPPPPHHFKAQHLFSDEAAHDAAMKKSLPSLQYKVHDSAFCRVLSAEATAAAAFAPAAACSAAMDKDVWKCGYLRKQRHGHKRFFVLRGPSHLGPSRLEYYDSEKKFRNALKSASASTASVMCPPKRVIYLSQCFTVNKRADAKNKYLIALYTKDEYFAMVAENEQEQEEWYQAFNNWMAEGKKGQLDPDELDDGYGTISPGTIFKEVWQVNVKPKGLGQTKNLMGVYRLCLSAKSIHLVKLNSEMASVNLPLMNIRRCGHSESFFFIEVGRSSSIGPGEIWVQVEDSVVAQNMHETILETMCALRAFPEFRPRSKSQSSGSNQIPFITTRRHLGNLPPRQTGLRRCARVDSMTGTPPKGKSKGGNDRFRTSSEGDGRSGRPLSSGTGSLVHLNTPCVNMCREESGGPCCVPASPGLSSTHAPARSVSQPASHFLSATSPISVSSSSGHGSASDTHTRPSSSSICGSPSDGGFNSSDEFCSSPCDFRYFRARSSTPDSLCGTPPVRDDFRMMDYMAMDRYHLHHHHHDLHGERAKTFEEESSYMERAFIKLSLASKVKSAVGGGLMQQKATQTSSLDESSPVESRHHPTSAYSPKSDYKPYAEVSHHPSKPTFQFTSDVRRKLYEDDGYVPMTFSTGSGSSQSADYIPMHSSMLHPSTLDIRPCPLQQNADSYMMMHRGEGRSHPLPSPSCVQTQMEYNDYMDMSFSNAAEEYVQTPPPDTPKSHSSYFSLPRSYKTPLREKSGQMDLSAETPTDLESPPSPGEYIHMDFGDRLASSPASPPTVTAPFASACDPHCAPLGQDYMGLDMDSLLFKGRPPRHSLVAPWNPPNYARPAVNAYLQVQMDCHDIEKPYPGCGAAKSPSGLYQHLCAGERSVVCVQEEPQVVRAEVQGRRRHSSETFSPPLGSGRAVYSMKASANLSPPESSSSSSSSSSTSSSSSCSSKRWPNPVGCDGSPVDDRLSSHPTLPPANLLTVPCSGAGRGQPNSTSYLNYGAFDLRQVPGDTSGIPSPCPDQAHSEDEVYASVDFSVSGGSTSASKD</sequence>
<dbReference type="GO" id="GO:0005158">
    <property type="term" value="F:insulin receptor binding"/>
    <property type="evidence" value="ECO:0007669"/>
    <property type="project" value="InterPro"/>
</dbReference>
<dbReference type="PROSITE" id="PS50003">
    <property type="entry name" value="PH_DOMAIN"/>
    <property type="match status" value="1"/>
</dbReference>
<feature type="compositionally biased region" description="Polar residues" evidence="3">
    <location>
        <begin position="386"/>
        <end position="397"/>
    </location>
</feature>
<feature type="compositionally biased region" description="Low complexity" evidence="3">
    <location>
        <begin position="509"/>
        <end position="523"/>
    </location>
</feature>
<proteinExistence type="predicted"/>
<dbReference type="SMART" id="SM00310">
    <property type="entry name" value="PTBI"/>
    <property type="match status" value="1"/>
</dbReference>
<dbReference type="GO" id="GO:0005829">
    <property type="term" value="C:cytosol"/>
    <property type="evidence" value="ECO:0007669"/>
    <property type="project" value="TreeGrafter"/>
</dbReference>
<feature type="compositionally biased region" description="Low complexity" evidence="3">
    <location>
        <begin position="530"/>
        <end position="539"/>
    </location>
</feature>
<evidence type="ECO:0000259" key="5">
    <source>
        <dbReference type="PROSITE" id="PS51064"/>
    </source>
</evidence>
<dbReference type="SUPFAM" id="SSF50729">
    <property type="entry name" value="PH domain-like"/>
    <property type="match status" value="2"/>
</dbReference>
<feature type="compositionally biased region" description="Low complexity" evidence="3">
    <location>
        <begin position="995"/>
        <end position="1013"/>
    </location>
</feature>
<name>A0A6P3VZN2_CLUHA</name>
<feature type="region of interest" description="Disordered" evidence="3">
    <location>
        <begin position="383"/>
        <end position="459"/>
    </location>
</feature>
<evidence type="ECO:0000313" key="7">
    <source>
        <dbReference type="RefSeq" id="XP_012685432.2"/>
    </source>
</evidence>
<feature type="compositionally biased region" description="Basic and acidic residues" evidence="3">
    <location>
        <begin position="434"/>
        <end position="449"/>
    </location>
</feature>
<dbReference type="GO" id="GO:0043548">
    <property type="term" value="F:phosphatidylinositol 3-kinase binding"/>
    <property type="evidence" value="ECO:0007669"/>
    <property type="project" value="TreeGrafter"/>
</dbReference>
<organism evidence="6 7">
    <name type="scientific">Clupea harengus</name>
    <name type="common">Atlantic herring</name>
    <dbReference type="NCBI Taxonomy" id="7950"/>
    <lineage>
        <taxon>Eukaryota</taxon>
        <taxon>Metazoa</taxon>
        <taxon>Chordata</taxon>
        <taxon>Craniata</taxon>
        <taxon>Vertebrata</taxon>
        <taxon>Euteleostomi</taxon>
        <taxon>Actinopterygii</taxon>
        <taxon>Neopterygii</taxon>
        <taxon>Teleostei</taxon>
        <taxon>Clupei</taxon>
        <taxon>Clupeiformes</taxon>
        <taxon>Clupeoidei</taxon>
        <taxon>Clupeidae</taxon>
        <taxon>Clupea</taxon>
    </lineage>
</organism>
<dbReference type="FunFam" id="2.30.29.30:FF:000029">
    <property type="entry name" value="Insulin receptor substrate 1"/>
    <property type="match status" value="1"/>
</dbReference>
<feature type="region of interest" description="Disordered" evidence="3">
    <location>
        <begin position="809"/>
        <end position="832"/>
    </location>
</feature>
<keyword evidence="2" id="KW-0807">Transducer</keyword>
<dbReference type="SMART" id="SM00233">
    <property type="entry name" value="PH"/>
    <property type="match status" value="1"/>
</dbReference>
<feature type="region of interest" description="Disordered" evidence="3">
    <location>
        <begin position="25"/>
        <end position="45"/>
    </location>
</feature>
<dbReference type="Pfam" id="PF02174">
    <property type="entry name" value="IRS"/>
    <property type="match status" value="1"/>
</dbReference>
<keyword evidence="7" id="KW-0675">Receptor</keyword>
<dbReference type="KEGG" id="char:105902399"/>
<dbReference type="Proteomes" id="UP000515152">
    <property type="component" value="Chromosome 8"/>
</dbReference>
<reference evidence="7" key="1">
    <citation type="submission" date="2025-08" db="UniProtKB">
        <authorList>
            <consortium name="RefSeq"/>
        </authorList>
    </citation>
    <scope>IDENTIFICATION</scope>
</reference>
<dbReference type="OrthoDB" id="946068at2759"/>
<evidence type="ECO:0000259" key="4">
    <source>
        <dbReference type="PROSITE" id="PS50003"/>
    </source>
</evidence>
<dbReference type="CDD" id="cd01257">
    <property type="entry name" value="PH_IRS"/>
    <property type="match status" value="1"/>
</dbReference>
<dbReference type="GO" id="GO:0008286">
    <property type="term" value="P:insulin receptor signaling pathway"/>
    <property type="evidence" value="ECO:0007669"/>
    <property type="project" value="InterPro"/>
</dbReference>
<keyword evidence="1" id="KW-0597">Phosphoprotein</keyword>
<dbReference type="PRINTS" id="PR00628">
    <property type="entry name" value="INSULINRSI"/>
</dbReference>
<dbReference type="InterPro" id="IPR001849">
    <property type="entry name" value="PH_domain"/>
</dbReference>
<dbReference type="InterPro" id="IPR039011">
    <property type="entry name" value="IRS"/>
</dbReference>
<feature type="region of interest" description="Disordered" evidence="3">
    <location>
        <begin position="958"/>
        <end position="1040"/>
    </location>
</feature>
<feature type="region of interest" description="Disordered" evidence="3">
    <location>
        <begin position="782"/>
        <end position="801"/>
    </location>
</feature>
<dbReference type="CDD" id="cd01204">
    <property type="entry name" value="PTB_IRS"/>
    <property type="match status" value="1"/>
</dbReference>
<dbReference type="GO" id="GO:0005886">
    <property type="term" value="C:plasma membrane"/>
    <property type="evidence" value="ECO:0007669"/>
    <property type="project" value="TreeGrafter"/>
</dbReference>
<evidence type="ECO:0000256" key="2">
    <source>
        <dbReference type="ARBA" id="ARBA00023224"/>
    </source>
</evidence>
<dbReference type="RefSeq" id="XP_012685432.2">
    <property type="nucleotide sequence ID" value="XM_012829978.3"/>
</dbReference>
<feature type="compositionally biased region" description="Polar residues" evidence="3">
    <location>
        <begin position="638"/>
        <end position="652"/>
    </location>
</feature>
<dbReference type="CTD" id="100329897"/>
<dbReference type="InterPro" id="IPR011993">
    <property type="entry name" value="PH-like_dom_sf"/>
</dbReference>
<feature type="region of interest" description="Disordered" evidence="3">
    <location>
        <begin position="509"/>
        <end position="539"/>
    </location>
</feature>
<gene>
    <name evidence="7" type="primary">irs4a</name>
</gene>
<dbReference type="InterPro" id="IPR002404">
    <property type="entry name" value="IRS_PTB"/>
</dbReference>
<protein>
    <submittedName>
        <fullName evidence="7">Insulin receptor substrate 2-B</fullName>
    </submittedName>
</protein>
<feature type="domain" description="PH" evidence="4">
    <location>
        <begin position="137"/>
        <end position="250"/>
    </location>
</feature>
<dbReference type="FunFam" id="2.30.29.30:FF:000409">
    <property type="entry name" value="Insulin receptor substrate 2-B"/>
    <property type="match status" value="1"/>
</dbReference>
<dbReference type="PANTHER" id="PTHR10614">
    <property type="entry name" value="INSULIN RECEPTOR SUBSTRATE"/>
    <property type="match status" value="1"/>
</dbReference>
<dbReference type="Gene3D" id="2.30.29.30">
    <property type="entry name" value="Pleckstrin-homology domain (PH domain)/Phosphotyrosine-binding domain (PTB)"/>
    <property type="match status" value="2"/>
</dbReference>
<dbReference type="Pfam" id="PF00169">
    <property type="entry name" value="PH"/>
    <property type="match status" value="1"/>
</dbReference>